<dbReference type="SUPFAM" id="SSF53335">
    <property type="entry name" value="S-adenosyl-L-methionine-dependent methyltransferases"/>
    <property type="match status" value="1"/>
</dbReference>
<keyword evidence="3" id="KW-0489">Methyltransferase</keyword>
<evidence type="ECO:0000256" key="6">
    <source>
        <dbReference type="PROSITE-ProRule" id="PRU00050"/>
    </source>
</evidence>
<dbReference type="GO" id="GO:0008984">
    <property type="term" value="F:protein-glutamate methylesterase activity"/>
    <property type="evidence" value="ECO:0007669"/>
    <property type="project" value="InterPro"/>
</dbReference>
<feature type="domain" description="CheR-type methyltransferase" evidence="10">
    <location>
        <begin position="237"/>
        <end position="512"/>
    </location>
</feature>
<dbReference type="Pfam" id="PF03705">
    <property type="entry name" value="CheR_N"/>
    <property type="match status" value="1"/>
</dbReference>
<protein>
    <submittedName>
        <fullName evidence="11">Chemotaxis protein CheR</fullName>
    </submittedName>
</protein>
<dbReference type="SUPFAM" id="SSF55874">
    <property type="entry name" value="ATPase domain of HSP90 chaperone/DNA topoisomerase II/histidine kinase"/>
    <property type="match status" value="1"/>
</dbReference>
<dbReference type="InterPro" id="IPR003594">
    <property type="entry name" value="HATPase_dom"/>
</dbReference>
<dbReference type="InterPro" id="IPR036804">
    <property type="entry name" value="CheR_N_sf"/>
</dbReference>
<keyword evidence="12" id="KW-1185">Reference proteome</keyword>
<dbReference type="SUPFAM" id="SSF52738">
    <property type="entry name" value="Methylesterase CheB, C-terminal domain"/>
    <property type="match status" value="1"/>
</dbReference>
<dbReference type="Proteomes" id="UP000326344">
    <property type="component" value="Unassembled WGS sequence"/>
</dbReference>
<evidence type="ECO:0000256" key="7">
    <source>
        <dbReference type="SAM" id="MobiDB-lite"/>
    </source>
</evidence>
<dbReference type="InterPro" id="IPR003661">
    <property type="entry name" value="HisK_dim/P_dom"/>
</dbReference>
<dbReference type="SUPFAM" id="SSF55785">
    <property type="entry name" value="PYP-like sensor domain (PAS domain)"/>
    <property type="match status" value="1"/>
</dbReference>
<keyword evidence="4" id="KW-0808">Transferase</keyword>
<keyword evidence="6" id="KW-0145">Chemotaxis</keyword>
<evidence type="ECO:0000256" key="2">
    <source>
        <dbReference type="ARBA" id="ARBA00001541"/>
    </source>
</evidence>
<dbReference type="GO" id="GO:0032259">
    <property type="term" value="P:methylation"/>
    <property type="evidence" value="ECO:0007669"/>
    <property type="project" value="UniProtKB-KW"/>
</dbReference>
<dbReference type="InterPro" id="IPR029063">
    <property type="entry name" value="SAM-dependent_MTases_sf"/>
</dbReference>
<feature type="active site" evidence="6">
    <location>
        <position position="53"/>
    </location>
</feature>
<evidence type="ECO:0000256" key="1">
    <source>
        <dbReference type="ARBA" id="ARBA00000085"/>
    </source>
</evidence>
<dbReference type="CDD" id="cd00082">
    <property type="entry name" value="HisKA"/>
    <property type="match status" value="1"/>
</dbReference>
<feature type="active site" evidence="6">
    <location>
        <position position="80"/>
    </location>
</feature>
<dbReference type="InterPro" id="IPR035909">
    <property type="entry name" value="CheB_C"/>
</dbReference>
<keyword evidence="6" id="KW-0378">Hydrolase</keyword>
<dbReference type="CDD" id="cd16434">
    <property type="entry name" value="CheB-CheR_fusion"/>
    <property type="match status" value="1"/>
</dbReference>
<dbReference type="PANTHER" id="PTHR24422:SF27">
    <property type="entry name" value="PROTEIN-GLUTAMATE O-METHYLTRANSFERASE"/>
    <property type="match status" value="1"/>
</dbReference>
<dbReference type="PANTHER" id="PTHR24422">
    <property type="entry name" value="CHEMOTAXIS PROTEIN METHYLTRANSFERASE"/>
    <property type="match status" value="1"/>
</dbReference>
<evidence type="ECO:0000259" key="9">
    <source>
        <dbReference type="PROSITE" id="PS50122"/>
    </source>
</evidence>
<dbReference type="Gene3D" id="3.40.50.180">
    <property type="entry name" value="Methylesterase CheB, C-terminal domain"/>
    <property type="match status" value="1"/>
</dbReference>
<feature type="domain" description="CheB-type methylesterase" evidence="9">
    <location>
        <begin position="38"/>
        <end position="229"/>
    </location>
</feature>
<organism evidence="11 12">
    <name type="scientific">Larkinella humicola</name>
    <dbReference type="NCBI Taxonomy" id="2607654"/>
    <lineage>
        <taxon>Bacteria</taxon>
        <taxon>Pseudomonadati</taxon>
        <taxon>Bacteroidota</taxon>
        <taxon>Cytophagia</taxon>
        <taxon>Cytophagales</taxon>
        <taxon>Spirosomataceae</taxon>
        <taxon>Larkinella</taxon>
    </lineage>
</organism>
<dbReference type="PRINTS" id="PR00996">
    <property type="entry name" value="CHERMTFRASE"/>
</dbReference>
<evidence type="ECO:0000259" key="10">
    <source>
        <dbReference type="PROSITE" id="PS50123"/>
    </source>
</evidence>
<dbReference type="InterPro" id="IPR050903">
    <property type="entry name" value="Bact_Chemotaxis_MeTrfase"/>
</dbReference>
<dbReference type="Gene3D" id="3.40.50.150">
    <property type="entry name" value="Vaccinia Virus protein VP39"/>
    <property type="match status" value="1"/>
</dbReference>
<dbReference type="Gene3D" id="3.30.450.20">
    <property type="entry name" value="PAS domain"/>
    <property type="match status" value="1"/>
</dbReference>
<dbReference type="InterPro" id="IPR036097">
    <property type="entry name" value="HisK_dim/P_sf"/>
</dbReference>
<dbReference type="SUPFAM" id="SSF47384">
    <property type="entry name" value="Homodimeric domain of signal transducing histidine kinase"/>
    <property type="match status" value="1"/>
</dbReference>
<keyword evidence="5" id="KW-0949">S-adenosyl-L-methionine</keyword>
<dbReference type="SMART" id="SM00138">
    <property type="entry name" value="MeTrc"/>
    <property type="match status" value="1"/>
</dbReference>
<dbReference type="InterPro" id="IPR035965">
    <property type="entry name" value="PAS-like_dom_sf"/>
</dbReference>
<evidence type="ECO:0000256" key="4">
    <source>
        <dbReference type="ARBA" id="ARBA00022679"/>
    </source>
</evidence>
<dbReference type="PROSITE" id="PS50122">
    <property type="entry name" value="CHEB"/>
    <property type="match status" value="1"/>
</dbReference>
<dbReference type="GO" id="GO:0008983">
    <property type="term" value="F:protein-glutamate O-methyltransferase activity"/>
    <property type="evidence" value="ECO:0007669"/>
    <property type="project" value="UniProtKB-EC"/>
</dbReference>
<feature type="active site" evidence="6">
    <location>
        <position position="171"/>
    </location>
</feature>
<dbReference type="GO" id="GO:0005737">
    <property type="term" value="C:cytoplasm"/>
    <property type="evidence" value="ECO:0007669"/>
    <property type="project" value="InterPro"/>
</dbReference>
<comment type="catalytic activity">
    <reaction evidence="1">
        <text>ATP + protein L-histidine = ADP + protein N-phospho-L-histidine.</text>
        <dbReference type="EC" id="2.7.13.3"/>
    </reaction>
</comment>
<dbReference type="SUPFAM" id="SSF47757">
    <property type="entry name" value="Chemotaxis receptor methyltransferase CheR, N-terminal domain"/>
    <property type="match status" value="1"/>
</dbReference>
<dbReference type="Pfam" id="PF01739">
    <property type="entry name" value="CheR"/>
    <property type="match status" value="1"/>
</dbReference>
<dbReference type="Gene3D" id="3.30.565.10">
    <property type="entry name" value="Histidine kinase-like ATPase, C-terminal domain"/>
    <property type="match status" value="1"/>
</dbReference>
<proteinExistence type="predicted"/>
<feature type="domain" description="Histidine kinase" evidence="8">
    <location>
        <begin position="916"/>
        <end position="1144"/>
    </location>
</feature>
<dbReference type="Gene3D" id="1.10.287.130">
    <property type="match status" value="1"/>
</dbReference>
<dbReference type="InterPro" id="IPR022641">
    <property type="entry name" value="CheR_N"/>
</dbReference>
<dbReference type="InterPro" id="IPR000673">
    <property type="entry name" value="Sig_transdc_resp-reg_Me-estase"/>
</dbReference>
<evidence type="ECO:0000256" key="5">
    <source>
        <dbReference type="ARBA" id="ARBA00022691"/>
    </source>
</evidence>
<dbReference type="InterPro" id="IPR036890">
    <property type="entry name" value="HATPase_C_sf"/>
</dbReference>
<evidence type="ECO:0000259" key="8">
    <source>
        <dbReference type="PROSITE" id="PS50109"/>
    </source>
</evidence>
<dbReference type="Gene3D" id="1.10.155.10">
    <property type="entry name" value="Chemotaxis receptor methyltransferase CheR, N-terminal domain"/>
    <property type="match status" value="1"/>
</dbReference>
<dbReference type="Pfam" id="PF01339">
    <property type="entry name" value="CheB_methylest"/>
    <property type="match status" value="1"/>
</dbReference>
<dbReference type="AlphaFoldDB" id="A0A5N1J9M6"/>
<dbReference type="PROSITE" id="PS50109">
    <property type="entry name" value="HIS_KIN"/>
    <property type="match status" value="1"/>
</dbReference>
<dbReference type="SMART" id="SM00388">
    <property type="entry name" value="HisKA"/>
    <property type="match status" value="1"/>
</dbReference>
<dbReference type="InterPro" id="IPR005467">
    <property type="entry name" value="His_kinase_dom"/>
</dbReference>
<evidence type="ECO:0000256" key="3">
    <source>
        <dbReference type="ARBA" id="ARBA00022603"/>
    </source>
</evidence>
<feature type="region of interest" description="Disordered" evidence="7">
    <location>
        <begin position="706"/>
        <end position="733"/>
    </location>
</feature>
<reference evidence="11 12" key="1">
    <citation type="submission" date="2019-09" db="EMBL/GenBank/DDBJ databases">
        <title>Genome Sequence of Larkinella sp MA1.</title>
        <authorList>
            <person name="Srinivasan S."/>
        </authorList>
    </citation>
    <scope>NUCLEOTIDE SEQUENCE [LARGE SCALE GENOMIC DNA]</scope>
    <source>
        <strain evidence="11 12">MA1</strain>
    </source>
</reference>
<dbReference type="GO" id="GO:0000156">
    <property type="term" value="F:phosphorelay response regulator activity"/>
    <property type="evidence" value="ECO:0007669"/>
    <property type="project" value="InterPro"/>
</dbReference>
<dbReference type="InterPro" id="IPR000780">
    <property type="entry name" value="CheR_MeTrfase"/>
</dbReference>
<comment type="caution">
    <text evidence="11">The sequence shown here is derived from an EMBL/GenBank/DDBJ whole genome shotgun (WGS) entry which is preliminary data.</text>
</comment>
<dbReference type="GO" id="GO:0006935">
    <property type="term" value="P:chemotaxis"/>
    <property type="evidence" value="ECO:0007669"/>
    <property type="project" value="UniProtKB-UniRule"/>
</dbReference>
<accession>A0A5N1J9M6</accession>
<dbReference type="PROSITE" id="PS50123">
    <property type="entry name" value="CHER"/>
    <property type="match status" value="1"/>
</dbReference>
<dbReference type="Pfam" id="PF00512">
    <property type="entry name" value="HisKA"/>
    <property type="match status" value="1"/>
</dbReference>
<sequence length="1151" mass="129117">MYDKGKLKTNPPGFVNLLRTFSYPKKTMSSDKKTEVPPVATPQDFPVVGIGASAGGLDAFRRLLKAIPDDSGMAFVLVQHLDPLHESILPEILSRTTAIPVSEITDDIHLTPNHIYVIPANKILTAFDGVLKLTPRDKIKTNLAIDVFFTSLAAVHKELAVGIVLSGKGDDGTLGLKAIKENGGVSFAQDQETAAYGDMPQNAVNAGVVDFVLTPEEMPEKLREFARAYQESDIGNTQEEIPKEDETAYKALIVLLQERSGVDFTYYKQNTIRRRIARRMAIGKVGKLTDYLNILVGDKAEQQALFQDLLIPVTSFFRDPNTFETLRETVFPALFKNKAAEEPVRIWIAGCSTGEEAFSMAICLHEFLGDQSPDRQIQIFASDISEIAIKKARAGIYTKAEVHTLSDEQLSTYFTKTSGNYQVIKTIRDLCVFAVQNFLKDPPFSKIDLISCRNVLIYMDSFLQKKALSTFHYALRKNGFLLLGKSETTSVVSDLFASFIRTEKIYTRKSVPGRFLPVAAGRREEALVKKDKKTTKPDTQQTDFRKTAEAILLAKYTPASVIVNELMDVVHIHGAIAPFLEPPPGKPTFNLFKMAREGLGFELRNALHKAKTSPGAVIKTGIPVRIHGVQHLVTIEIVLLTNNVEPHFLILFTKAETETAPVLNGDNLTAVITNEAQLRIQQLENELAQTREDMRSIIEDQEAANEELQSTSEELESSSEEMQSLNEELETSKEELQSSNEELVILNQELLDKQEQLNVARLYSEAIVTSIREPLVILDKALRIKTANLAFYKKFNFTELETEDKLFYELQNRQWDDPVLQAQLEKIIPQRAKLEDFEITLPFPVLGERTMLLNARQVANENAVEPLILLAIEDITERKVAEQKLKTFSEALEIKVKERTADLQLTNEKLQQFAHAASHDLQEPLRKIVTFSNRLQEKHEDEFSLEAKTYLSKIAGASVRMSKLIQDLLNYSHLLNHGKLFAPTDLGVTLENVLSDFELLIEQKQAVITSELLPSIEAIPLQMNQLFYNLISNALKFSREGTPPVLAISSHFLAREAVSQYPALNPSTTYCELIFKDNGIGFEQKYGQQVFVLFQRLNQPGHYHGTGIGLSLSKKIVEIHHGEIFVEATETDGAAFHIILPVRQFNPVRIP</sequence>
<gene>
    <name evidence="11" type="ORF">F0P93_22255</name>
</gene>
<dbReference type="InterPro" id="IPR022642">
    <property type="entry name" value="CheR_C"/>
</dbReference>
<evidence type="ECO:0000313" key="11">
    <source>
        <dbReference type="EMBL" id="KAA9349125.1"/>
    </source>
</evidence>
<dbReference type="SMART" id="SM00387">
    <property type="entry name" value="HATPase_c"/>
    <property type="match status" value="1"/>
</dbReference>
<name>A0A5N1J9M6_9BACT</name>
<dbReference type="EMBL" id="VTWS01000006">
    <property type="protein sequence ID" value="KAA9349125.1"/>
    <property type="molecule type" value="Genomic_DNA"/>
</dbReference>
<dbReference type="Pfam" id="PF02518">
    <property type="entry name" value="HATPase_c"/>
    <property type="match status" value="1"/>
</dbReference>
<evidence type="ECO:0000313" key="12">
    <source>
        <dbReference type="Proteomes" id="UP000326344"/>
    </source>
</evidence>
<dbReference type="GO" id="GO:0000155">
    <property type="term" value="F:phosphorelay sensor kinase activity"/>
    <property type="evidence" value="ECO:0007669"/>
    <property type="project" value="InterPro"/>
</dbReference>
<comment type="catalytic activity">
    <reaction evidence="2">
        <text>L-glutamyl-[protein] + S-adenosyl-L-methionine = [protein]-L-glutamate 5-O-methyl ester + S-adenosyl-L-homocysteine</text>
        <dbReference type="Rhea" id="RHEA:24452"/>
        <dbReference type="Rhea" id="RHEA-COMP:10208"/>
        <dbReference type="Rhea" id="RHEA-COMP:10311"/>
        <dbReference type="ChEBI" id="CHEBI:29973"/>
        <dbReference type="ChEBI" id="CHEBI:57856"/>
        <dbReference type="ChEBI" id="CHEBI:59789"/>
        <dbReference type="ChEBI" id="CHEBI:82795"/>
        <dbReference type="EC" id="2.1.1.80"/>
    </reaction>
</comment>